<keyword evidence="1 3" id="KW-0175">Coiled coil</keyword>
<protein>
    <submittedName>
        <fullName evidence="7 8">RUN domain-containing protein 3B-like isoform X1</fullName>
    </submittedName>
</protein>
<evidence type="ECO:0000313" key="7">
    <source>
        <dbReference type="RefSeq" id="XP_022105560.1"/>
    </source>
</evidence>
<reference evidence="7 8" key="1">
    <citation type="submission" date="2025-04" db="UniProtKB">
        <authorList>
            <consortium name="RefSeq"/>
        </authorList>
    </citation>
    <scope>IDENTIFICATION</scope>
</reference>
<evidence type="ECO:0000256" key="3">
    <source>
        <dbReference type="SAM" id="Coils"/>
    </source>
</evidence>
<dbReference type="RefSeq" id="XP_022105563.1">
    <property type="nucleotide sequence ID" value="XM_022249871.1"/>
</dbReference>
<evidence type="ECO:0000313" key="9">
    <source>
        <dbReference type="RefSeq" id="XP_022105562.1"/>
    </source>
</evidence>
<dbReference type="SMART" id="SM00593">
    <property type="entry name" value="RUN"/>
    <property type="match status" value="1"/>
</dbReference>
<feature type="region of interest" description="Disordered" evidence="4">
    <location>
        <begin position="241"/>
        <end position="276"/>
    </location>
</feature>
<evidence type="ECO:0000313" key="10">
    <source>
        <dbReference type="RefSeq" id="XP_022105563.1"/>
    </source>
</evidence>
<dbReference type="RefSeq" id="XP_022105564.1">
    <property type="nucleotide sequence ID" value="XM_022249872.1"/>
</dbReference>
<dbReference type="OrthoDB" id="10029904at2759"/>
<dbReference type="Gene3D" id="1.10.287.1490">
    <property type="match status" value="1"/>
</dbReference>
<dbReference type="SUPFAM" id="SSF140741">
    <property type="entry name" value="RUN domain-like"/>
    <property type="match status" value="1"/>
</dbReference>
<dbReference type="AlphaFoldDB" id="A0A8B7ZJ53"/>
<evidence type="ECO:0000313" key="6">
    <source>
        <dbReference type="Proteomes" id="UP000694845"/>
    </source>
</evidence>
<evidence type="ECO:0000259" key="5">
    <source>
        <dbReference type="PROSITE" id="PS50826"/>
    </source>
</evidence>
<dbReference type="InterPro" id="IPR004012">
    <property type="entry name" value="Run_dom"/>
</dbReference>
<feature type="region of interest" description="Disordered" evidence="4">
    <location>
        <begin position="13"/>
        <end position="36"/>
    </location>
</feature>
<organism evidence="6 11">
    <name type="scientific">Acanthaster planci</name>
    <name type="common">Crown-of-thorns starfish</name>
    <dbReference type="NCBI Taxonomy" id="133434"/>
    <lineage>
        <taxon>Eukaryota</taxon>
        <taxon>Metazoa</taxon>
        <taxon>Echinodermata</taxon>
        <taxon>Eleutherozoa</taxon>
        <taxon>Asterozoa</taxon>
        <taxon>Asteroidea</taxon>
        <taxon>Valvatacea</taxon>
        <taxon>Valvatida</taxon>
        <taxon>Acanthasteridae</taxon>
        <taxon>Acanthaster</taxon>
    </lineage>
</organism>
<dbReference type="KEGG" id="aplc:110987281"/>
<sequence length="531" mass="59383">MQSLVRRLLQQQRERNHFSPESHLGDSSGRSWSHTSQSAMNHFSAEKLEEIRQQMALHRKNLLCICRLAIRSLVEKAHSEGVDDSCDEFKNLATILEHILSHRLKGQISWFGLEEPREFWDFISVVCSSLPHNCIDNITNMEDAKKPKAKGRAWIRSALMEKRLAEYIQHTLKNEKAMKAFFAEGAFMRAEEAQVVARELEKLNTIDFSSCLKGEKLETGVAHVIDYASYLQILLRDKETSPTADHSQGATSENNGTDRPTASHSLSHSQASGTADEKYARLQEQFRAVSAQKEYLEDTMQQKDHQLSSSKKECKHLQQALKHTDQMARQEHQQLQRTIMQLQAKVAELEEARQMARVSLEKHLIKGQWSPPIVGSEGATSHLDLLDQTETISLDNLHLALLPNESNEMPSPDGESVQSLDQSYSSRQCDSPSPTSGTSSASLYVRSDSDKSGVTGQRSIHKDKEETQSLVPLAGSFTSQMSVKSTETSSSGMLDSDTHTPYLYRVRPMSPGSASSDSCVSSDVNQPLVVS</sequence>
<feature type="compositionally biased region" description="Low complexity" evidence="4">
    <location>
        <begin position="510"/>
        <end position="522"/>
    </location>
</feature>
<feature type="coiled-coil region" evidence="3">
    <location>
        <begin position="325"/>
        <end position="359"/>
    </location>
</feature>
<feature type="compositionally biased region" description="Basic and acidic residues" evidence="4">
    <location>
        <begin position="13"/>
        <end position="24"/>
    </location>
</feature>
<feature type="compositionally biased region" description="Low complexity" evidence="4">
    <location>
        <begin position="431"/>
        <end position="442"/>
    </location>
</feature>
<dbReference type="GeneID" id="110987281"/>
<dbReference type="InterPro" id="IPR047340">
    <property type="entry name" value="RUNDC3A_B"/>
</dbReference>
<feature type="compositionally biased region" description="Polar residues" evidence="4">
    <location>
        <begin position="241"/>
        <end position="273"/>
    </location>
</feature>
<evidence type="ECO:0000256" key="4">
    <source>
        <dbReference type="SAM" id="MobiDB-lite"/>
    </source>
</evidence>
<gene>
    <name evidence="7 8 9 10 11" type="primary">LOC110987281</name>
</gene>
<dbReference type="Gene3D" id="1.20.58.900">
    <property type="match status" value="1"/>
</dbReference>
<evidence type="ECO:0000313" key="11">
    <source>
        <dbReference type="RefSeq" id="XP_022105564.1"/>
    </source>
</evidence>
<dbReference type="Proteomes" id="UP000694845">
    <property type="component" value="Unplaced"/>
</dbReference>
<feature type="compositionally biased region" description="Polar residues" evidence="4">
    <location>
        <begin position="416"/>
        <end position="430"/>
    </location>
</feature>
<keyword evidence="6" id="KW-1185">Reference proteome</keyword>
<dbReference type="Pfam" id="PF02759">
    <property type="entry name" value="RUN"/>
    <property type="match status" value="1"/>
</dbReference>
<dbReference type="RefSeq" id="XP_022105561.1">
    <property type="nucleotide sequence ID" value="XM_022249869.1"/>
</dbReference>
<comment type="similarity">
    <text evidence="2">Belongs to the RUNDC3 family.</text>
</comment>
<name>A0A8B7ZJ53_ACAPL</name>
<dbReference type="PANTHER" id="PTHR46251:SF3">
    <property type="entry name" value="RUN DOMAIN-CONTAINING PROTEIN"/>
    <property type="match status" value="1"/>
</dbReference>
<accession>A0A8B7ZJ53</accession>
<feature type="domain" description="RUN" evidence="5">
    <location>
        <begin position="83"/>
        <end position="215"/>
    </location>
</feature>
<dbReference type="RefSeq" id="XP_022105560.1">
    <property type="nucleotide sequence ID" value="XM_022249868.1"/>
</dbReference>
<feature type="region of interest" description="Disordered" evidence="4">
    <location>
        <begin position="404"/>
        <end position="531"/>
    </location>
</feature>
<evidence type="ECO:0000313" key="8">
    <source>
        <dbReference type="RefSeq" id="XP_022105561.1"/>
    </source>
</evidence>
<feature type="compositionally biased region" description="Polar residues" evidence="4">
    <location>
        <begin position="476"/>
        <end position="493"/>
    </location>
</feature>
<evidence type="ECO:0000256" key="1">
    <source>
        <dbReference type="ARBA" id="ARBA00023054"/>
    </source>
</evidence>
<dbReference type="PROSITE" id="PS50826">
    <property type="entry name" value="RUN"/>
    <property type="match status" value="1"/>
</dbReference>
<proteinExistence type="inferred from homology"/>
<dbReference type="PANTHER" id="PTHR46251">
    <property type="entry name" value="RUN DOMAIN-CONTAINING 3 PROTEIN RUNDC3"/>
    <property type="match status" value="1"/>
</dbReference>
<dbReference type="RefSeq" id="XP_022105562.1">
    <property type="nucleotide sequence ID" value="XM_022249870.1"/>
</dbReference>
<evidence type="ECO:0000256" key="2">
    <source>
        <dbReference type="ARBA" id="ARBA00034727"/>
    </source>
</evidence>
<dbReference type="InterPro" id="IPR037213">
    <property type="entry name" value="Run_dom_sf"/>
</dbReference>